<protein>
    <submittedName>
        <fullName evidence="2">Uncharacterized protein</fullName>
    </submittedName>
</protein>
<proteinExistence type="predicted"/>
<dbReference type="Proteomes" id="UP000510821">
    <property type="component" value="Chromosome"/>
</dbReference>
<feature type="transmembrane region" description="Helical" evidence="1">
    <location>
        <begin position="104"/>
        <end position="126"/>
    </location>
</feature>
<organism evidence="2 3">
    <name type="scientific">Fermentimicrarchaeum limneticum</name>
    <dbReference type="NCBI Taxonomy" id="2795018"/>
    <lineage>
        <taxon>Archaea</taxon>
        <taxon>Candidatus Micrarchaeota</taxon>
        <taxon>Candidatus Fermentimicrarchaeales</taxon>
        <taxon>Candidatus Fermentimicrarchaeaceae</taxon>
        <taxon>Candidatus Fermentimicrarchaeum</taxon>
    </lineage>
</organism>
<feature type="transmembrane region" description="Helical" evidence="1">
    <location>
        <begin position="147"/>
        <end position="166"/>
    </location>
</feature>
<dbReference type="KEGG" id="flt:Sv326_1153"/>
<evidence type="ECO:0000313" key="2">
    <source>
        <dbReference type="EMBL" id="QLJ53328.1"/>
    </source>
</evidence>
<keyword evidence="1" id="KW-1133">Transmembrane helix</keyword>
<gene>
    <name evidence="2" type="ORF">Sv326_1153</name>
</gene>
<name>A0A7D5XMD0_FERL1</name>
<feature type="transmembrane region" description="Helical" evidence="1">
    <location>
        <begin position="35"/>
        <end position="59"/>
    </location>
</feature>
<feature type="transmembrane region" description="Helical" evidence="1">
    <location>
        <begin position="205"/>
        <end position="229"/>
    </location>
</feature>
<reference evidence="3" key="1">
    <citation type="submission" date="2020-07" db="EMBL/GenBank/DDBJ databases">
        <title>Metabolic diversity and evolutionary history of the archaeal phylum ###Micrarchaeota### uncovered from a freshwater lake metagenome.</title>
        <authorList>
            <person name="Kadnikov V.V."/>
            <person name="Savvichev A.S."/>
            <person name="Mardanov A.V."/>
            <person name="Beletsky A.V."/>
            <person name="Chupakov A.V."/>
            <person name="Kokryatskaya N.M."/>
            <person name="Pimenov N.V."/>
            <person name="Ravin N.V."/>
        </authorList>
    </citation>
    <scope>NUCLEOTIDE SEQUENCE [LARGE SCALE GENOMIC DNA]</scope>
</reference>
<keyword evidence="1" id="KW-0812">Transmembrane</keyword>
<dbReference type="AlphaFoldDB" id="A0A7D5XMD0"/>
<accession>A0A7D5XMD0</accession>
<feature type="transmembrane region" description="Helical" evidence="1">
    <location>
        <begin position="249"/>
        <end position="274"/>
    </location>
</feature>
<evidence type="ECO:0000313" key="3">
    <source>
        <dbReference type="Proteomes" id="UP000510821"/>
    </source>
</evidence>
<feature type="transmembrane region" description="Helical" evidence="1">
    <location>
        <begin position="172"/>
        <end position="193"/>
    </location>
</feature>
<keyword evidence="1" id="KW-0472">Membrane</keyword>
<feature type="transmembrane region" description="Helical" evidence="1">
    <location>
        <begin position="71"/>
        <end position="92"/>
    </location>
</feature>
<sequence>MRWGSFIVLLILLSSVSYAAWPDPNAIADALVETFFSILKYALSLFISLANSFVAYNPVIVEALLAIHSKVIGLLVPLYLIILTWNGIQIMASTAVSTQANARITIQNSVISMILVASSLQIYNLLLNLSQLISSYFISAPFPEVGYPSITTLALFLFIVPLLVLFNAFLIIRFFFISLGVLLFPIGIFLYFFPPTKPYGRMLISTIFFFLFIQVILSLILSIMGILAATPPQSVGLSAIDEQTYKLCMFIGGLLLLLFIPTMLILQILLIALYPEIKLLGLLGRAGASVKNTEQ</sequence>
<dbReference type="EMBL" id="CP058998">
    <property type="protein sequence ID" value="QLJ53328.1"/>
    <property type="molecule type" value="Genomic_DNA"/>
</dbReference>
<evidence type="ECO:0000256" key="1">
    <source>
        <dbReference type="SAM" id="Phobius"/>
    </source>
</evidence>